<dbReference type="InterPro" id="IPR005116">
    <property type="entry name" value="Transp-assoc_OB_typ1"/>
</dbReference>
<accession>A0A1H8WZ12</accession>
<dbReference type="InterPro" id="IPR008995">
    <property type="entry name" value="Mo/tungstate-bd_C_term_dom"/>
</dbReference>
<dbReference type="GO" id="GO:0015689">
    <property type="term" value="P:molybdate ion transport"/>
    <property type="evidence" value="ECO:0007669"/>
    <property type="project" value="InterPro"/>
</dbReference>
<evidence type="ECO:0000256" key="1">
    <source>
        <dbReference type="ARBA" id="ARBA00022505"/>
    </source>
</evidence>
<reference evidence="4 5" key="1">
    <citation type="submission" date="2016-10" db="EMBL/GenBank/DDBJ databases">
        <authorList>
            <person name="de Groot N.N."/>
        </authorList>
    </citation>
    <scope>NUCLEOTIDE SEQUENCE [LARGE SCALE GENOMIC DNA]</scope>
    <source>
        <strain evidence="4 5">DSM 13305</strain>
    </source>
</reference>
<keyword evidence="1 2" id="KW-0500">Molybdenum</keyword>
<gene>
    <name evidence="4" type="ORF">SAMN04490178_1193</name>
</gene>
<dbReference type="InterPro" id="IPR004606">
    <property type="entry name" value="Mop_domain"/>
</dbReference>
<evidence type="ECO:0000313" key="5">
    <source>
        <dbReference type="Proteomes" id="UP000198847"/>
    </source>
</evidence>
<proteinExistence type="predicted"/>
<dbReference type="Gene3D" id="2.40.50.100">
    <property type="match status" value="1"/>
</dbReference>
<dbReference type="AlphaFoldDB" id="A0A1H8WZ12"/>
<evidence type="ECO:0000256" key="2">
    <source>
        <dbReference type="PROSITE-ProRule" id="PRU01213"/>
    </source>
</evidence>
<protein>
    <submittedName>
        <fullName evidence="4">Molybdenum-pterin binding domain-containing protein</fullName>
    </submittedName>
</protein>
<organism evidence="4 5">
    <name type="scientific">Propionispora vibrioides</name>
    <dbReference type="NCBI Taxonomy" id="112903"/>
    <lineage>
        <taxon>Bacteria</taxon>
        <taxon>Bacillati</taxon>
        <taxon>Bacillota</taxon>
        <taxon>Negativicutes</taxon>
        <taxon>Selenomonadales</taxon>
        <taxon>Sporomusaceae</taxon>
        <taxon>Propionispora</taxon>
    </lineage>
</organism>
<evidence type="ECO:0000259" key="3">
    <source>
        <dbReference type="PROSITE" id="PS51866"/>
    </source>
</evidence>
<dbReference type="EMBL" id="FODY01000019">
    <property type="protein sequence ID" value="SEP32902.1"/>
    <property type="molecule type" value="Genomic_DNA"/>
</dbReference>
<dbReference type="NCBIfam" id="TIGR00638">
    <property type="entry name" value="Mop"/>
    <property type="match status" value="1"/>
</dbReference>
<dbReference type="OrthoDB" id="122515at2"/>
<evidence type="ECO:0000313" key="4">
    <source>
        <dbReference type="EMBL" id="SEP32902.1"/>
    </source>
</evidence>
<dbReference type="Proteomes" id="UP000198847">
    <property type="component" value="Unassembled WGS sequence"/>
</dbReference>
<dbReference type="Pfam" id="PF03459">
    <property type="entry name" value="TOBE"/>
    <property type="match status" value="1"/>
</dbReference>
<sequence length="67" mass="7204">MKISGRNKLPATVKEIIKGSVMAKVVMDYQGVELVAAITVDSVEDLKLVVGDNVTALIKATEMMVIK</sequence>
<name>A0A1H8WZ12_9FIRM</name>
<keyword evidence="5" id="KW-1185">Reference proteome</keyword>
<dbReference type="RefSeq" id="WP_091748863.1">
    <property type="nucleotide sequence ID" value="NZ_FODY01000019.1"/>
</dbReference>
<dbReference type="SUPFAM" id="SSF50331">
    <property type="entry name" value="MOP-like"/>
    <property type="match status" value="1"/>
</dbReference>
<feature type="domain" description="Mop" evidence="3">
    <location>
        <begin position="2"/>
        <end position="67"/>
    </location>
</feature>
<dbReference type="STRING" id="112903.SAMN04490178_1193"/>
<dbReference type="PROSITE" id="PS51866">
    <property type="entry name" value="MOP"/>
    <property type="match status" value="1"/>
</dbReference>